<proteinExistence type="predicted"/>
<dbReference type="Pfam" id="PF03990">
    <property type="entry name" value="DUF348"/>
    <property type="match status" value="1"/>
</dbReference>
<dbReference type="PROSITE" id="PS51109">
    <property type="entry name" value="G5"/>
    <property type="match status" value="1"/>
</dbReference>
<accession>A0A8D5ZPF9</accession>
<gene>
    <name evidence="4" type="ORF">JIR001_21040</name>
</gene>
<dbReference type="RefSeq" id="WP_212772670.1">
    <property type="nucleotide sequence ID" value="NZ_AP024601.1"/>
</dbReference>
<feature type="domain" description="G5" evidence="3">
    <location>
        <begin position="143"/>
        <end position="224"/>
    </location>
</feature>
<evidence type="ECO:0000256" key="2">
    <source>
        <dbReference type="SAM" id="MobiDB-lite"/>
    </source>
</evidence>
<dbReference type="SMART" id="SM01208">
    <property type="entry name" value="G5"/>
    <property type="match status" value="1"/>
</dbReference>
<keyword evidence="1" id="KW-0732">Signal</keyword>
<dbReference type="Gene3D" id="2.40.40.10">
    <property type="entry name" value="RlpA-like domain"/>
    <property type="match status" value="1"/>
</dbReference>
<dbReference type="InterPro" id="IPR007137">
    <property type="entry name" value="DUF348"/>
</dbReference>
<protein>
    <recommendedName>
        <fullName evidence="3">G5 domain-containing protein</fullName>
    </recommendedName>
</protein>
<dbReference type="InterPro" id="IPR036908">
    <property type="entry name" value="RlpA-like_sf"/>
</dbReference>
<keyword evidence="5" id="KW-1185">Reference proteome</keyword>
<reference evidence="4" key="1">
    <citation type="journal article" date="2013" name="Int. J. Syst. Evol. Microbiol.">
        <title>Polycladomyces abyssicola gen. nov., sp. nov., a thermophilic filamentous bacterium isolated from hemipelagic sediment.</title>
        <authorList>
            <person name="Tsubouchi T."/>
            <person name="Shimane Y."/>
            <person name="Mori K."/>
            <person name="Usui K."/>
            <person name="Hiraki T."/>
            <person name="Tame A."/>
            <person name="Uematsu K."/>
            <person name="Maruyama T."/>
            <person name="Hatada Y."/>
        </authorList>
    </citation>
    <scope>NUCLEOTIDE SEQUENCE</scope>
    <source>
        <strain evidence="4">JIR-001</strain>
    </source>
</reference>
<dbReference type="CDD" id="cd22786">
    <property type="entry name" value="DPBB_YuiC-like"/>
    <property type="match status" value="1"/>
</dbReference>
<evidence type="ECO:0000313" key="5">
    <source>
        <dbReference type="Proteomes" id="UP000677436"/>
    </source>
</evidence>
<dbReference type="SUPFAM" id="SSF50685">
    <property type="entry name" value="Barwin-like endoglucanases"/>
    <property type="match status" value="1"/>
</dbReference>
<feature type="region of interest" description="Disordered" evidence="2">
    <location>
        <begin position="258"/>
        <end position="277"/>
    </location>
</feature>
<dbReference type="PANTHER" id="PTHR39160:SF4">
    <property type="entry name" value="RESUSCITATION-PROMOTING FACTOR RPFB"/>
    <property type="match status" value="1"/>
</dbReference>
<reference evidence="4" key="2">
    <citation type="journal article" date="2021" name="Microbiol. Resour. Announc.">
        <title>Complete Genome Sequence of Polycladomyces abyssicola JIR-001T, Isolated from Hemipelagic Sediment in Deep Seawater.</title>
        <authorList>
            <person name="Tsubouchi T."/>
            <person name="Kaneko Y."/>
        </authorList>
    </citation>
    <scope>NUCLEOTIDE SEQUENCE</scope>
    <source>
        <strain evidence="4">JIR-001</strain>
    </source>
</reference>
<organism evidence="4 5">
    <name type="scientific">Polycladomyces abyssicola</name>
    <dbReference type="NCBI Taxonomy" id="1125966"/>
    <lineage>
        <taxon>Bacteria</taxon>
        <taxon>Bacillati</taxon>
        <taxon>Bacillota</taxon>
        <taxon>Bacilli</taxon>
        <taxon>Bacillales</taxon>
        <taxon>Thermoactinomycetaceae</taxon>
        <taxon>Polycladomyces</taxon>
    </lineage>
</organism>
<dbReference type="Pfam" id="PF06725">
    <property type="entry name" value="3D"/>
    <property type="match status" value="1"/>
</dbReference>
<dbReference type="GO" id="GO:0004553">
    <property type="term" value="F:hydrolase activity, hydrolyzing O-glycosyl compounds"/>
    <property type="evidence" value="ECO:0007669"/>
    <property type="project" value="InterPro"/>
</dbReference>
<dbReference type="InterPro" id="IPR011098">
    <property type="entry name" value="G5_dom"/>
</dbReference>
<dbReference type="AlphaFoldDB" id="A0A8D5ZPF9"/>
<feature type="compositionally biased region" description="Polar residues" evidence="2">
    <location>
        <begin position="258"/>
        <end position="274"/>
    </location>
</feature>
<dbReference type="GO" id="GO:0019867">
    <property type="term" value="C:outer membrane"/>
    <property type="evidence" value="ECO:0007669"/>
    <property type="project" value="InterPro"/>
</dbReference>
<dbReference type="EMBL" id="AP024601">
    <property type="protein sequence ID" value="BCU82321.1"/>
    <property type="molecule type" value="Genomic_DNA"/>
</dbReference>
<evidence type="ECO:0000256" key="1">
    <source>
        <dbReference type="ARBA" id="ARBA00022729"/>
    </source>
</evidence>
<dbReference type="InterPro" id="IPR010611">
    <property type="entry name" value="3D_dom"/>
</dbReference>
<dbReference type="PANTHER" id="PTHR39160">
    <property type="entry name" value="CELL WALL-BINDING PROTEIN YOCH"/>
    <property type="match status" value="1"/>
</dbReference>
<name>A0A8D5ZPF9_9BACL</name>
<dbReference type="InterPro" id="IPR051933">
    <property type="entry name" value="Resuscitation_pf_RpfB"/>
</dbReference>
<evidence type="ECO:0000313" key="4">
    <source>
        <dbReference type="EMBL" id="BCU82321.1"/>
    </source>
</evidence>
<dbReference type="Pfam" id="PF07501">
    <property type="entry name" value="G5"/>
    <property type="match status" value="1"/>
</dbReference>
<dbReference type="GO" id="GO:0009254">
    <property type="term" value="P:peptidoglycan turnover"/>
    <property type="evidence" value="ECO:0007669"/>
    <property type="project" value="InterPro"/>
</dbReference>
<dbReference type="KEGG" id="pabs:JIR001_21040"/>
<dbReference type="Proteomes" id="UP000677436">
    <property type="component" value="Chromosome"/>
</dbReference>
<evidence type="ECO:0000259" key="3">
    <source>
        <dbReference type="PROSITE" id="PS51109"/>
    </source>
</evidence>
<dbReference type="Gene3D" id="2.20.230.10">
    <property type="entry name" value="Resuscitation-promoting factor rpfb"/>
    <property type="match status" value="1"/>
</dbReference>
<sequence length="338" mass="37360">MKKILLIGIGIVSILLLSGTLVYAMQEDVTITFSDKDQPLVTSVMGGTLEEALESEGYDIQKLKKKYIPSIPWNQTLPDNAKVQLLCQCKVQLEVGGQKTGTYTTKQPTVGQFLAERHIELNRWDQVNAPLNAKITDNMLLVVDRIEKRIKKKVELTPYKTVKKEDPKLQKGKEQVLKEGVKGKRIYEVALIYKNGKPLVTDERLIEEILPVHMLVAVGTGTEIPKEQKEDTQVAEEHGSSKIAGLEYTKTMDVEATGYTSSGNAKTATGTTPHRGTVAVDPDVIPLGTKMYIPGYGVGVAEDTGGAVDGNIIDLYFDSEQEAIQWGRRNVTIYILKD</sequence>